<dbReference type="Pfam" id="PF11213">
    <property type="entry name" value="DUF3006"/>
    <property type="match status" value="1"/>
</dbReference>
<dbReference type="InterPro" id="IPR021377">
    <property type="entry name" value="DUF3006"/>
</dbReference>
<sequence length="103" mass="10683">MCTQSDSPEDLPEPPADAWVVDGLEDTPQGRAARLELPDGQTVVVPLGALPGEVCGGDLLDVSADAAGLRARRLPAATQARRTAAQRRLGALNGPDDEGEITL</sequence>
<evidence type="ECO:0000313" key="2">
    <source>
        <dbReference type="EMBL" id="MFC5848903.1"/>
    </source>
</evidence>
<protein>
    <submittedName>
        <fullName evidence="2">DUF3006 family protein</fullName>
    </submittedName>
</protein>
<comment type="caution">
    <text evidence="2">The sequence shown here is derived from an EMBL/GenBank/DDBJ whole genome shotgun (WGS) entry which is preliminary data.</text>
</comment>
<reference evidence="3" key="1">
    <citation type="journal article" date="2019" name="Int. J. Syst. Evol. Microbiol.">
        <title>The Global Catalogue of Microorganisms (GCM) 10K type strain sequencing project: providing services to taxonomists for standard genome sequencing and annotation.</title>
        <authorList>
            <consortium name="The Broad Institute Genomics Platform"/>
            <consortium name="The Broad Institute Genome Sequencing Center for Infectious Disease"/>
            <person name="Wu L."/>
            <person name="Ma J."/>
        </authorList>
    </citation>
    <scope>NUCLEOTIDE SEQUENCE [LARGE SCALE GENOMIC DNA]</scope>
    <source>
        <strain evidence="3">CGMCC 1.15053</strain>
    </source>
</reference>
<gene>
    <name evidence="2" type="ORF">ACFPQ6_11340</name>
</gene>
<evidence type="ECO:0000256" key="1">
    <source>
        <dbReference type="SAM" id="MobiDB-lite"/>
    </source>
</evidence>
<keyword evidence="3" id="KW-1185">Reference proteome</keyword>
<proteinExistence type="predicted"/>
<accession>A0ABW1DJK0</accession>
<dbReference type="RefSeq" id="WP_380049387.1">
    <property type="nucleotide sequence ID" value="NZ_JBHSOH010000012.1"/>
</dbReference>
<dbReference type="Proteomes" id="UP001595979">
    <property type="component" value="Unassembled WGS sequence"/>
</dbReference>
<name>A0ABW1DJK0_9DEIO</name>
<feature type="region of interest" description="Disordered" evidence="1">
    <location>
        <begin position="77"/>
        <end position="103"/>
    </location>
</feature>
<evidence type="ECO:0000313" key="3">
    <source>
        <dbReference type="Proteomes" id="UP001595979"/>
    </source>
</evidence>
<feature type="compositionally biased region" description="Low complexity" evidence="1">
    <location>
        <begin position="77"/>
        <end position="92"/>
    </location>
</feature>
<organism evidence="2 3">
    <name type="scientific">Deinococcus petrolearius</name>
    <dbReference type="NCBI Taxonomy" id="1751295"/>
    <lineage>
        <taxon>Bacteria</taxon>
        <taxon>Thermotogati</taxon>
        <taxon>Deinococcota</taxon>
        <taxon>Deinococci</taxon>
        <taxon>Deinococcales</taxon>
        <taxon>Deinococcaceae</taxon>
        <taxon>Deinococcus</taxon>
    </lineage>
</organism>
<dbReference type="EMBL" id="JBHSOH010000012">
    <property type="protein sequence ID" value="MFC5848903.1"/>
    <property type="molecule type" value="Genomic_DNA"/>
</dbReference>